<gene>
    <name evidence="3" type="ORF">PDE001_LOCUS12127</name>
</gene>
<proteinExistence type="predicted"/>
<keyword evidence="4" id="KW-1185">Reference proteome</keyword>
<dbReference type="AlphaFoldDB" id="A0AAV0VKM7"/>
<dbReference type="Gene3D" id="1.20.5.1700">
    <property type="match status" value="1"/>
</dbReference>
<comment type="caution">
    <text evidence="3">The sequence shown here is derived from an EMBL/GenBank/DDBJ whole genome shotgun (WGS) entry which is preliminary data.</text>
</comment>
<name>A0AAV0VKM7_9STRA</name>
<reference evidence="3" key="1">
    <citation type="submission" date="2022-12" db="EMBL/GenBank/DDBJ databases">
        <authorList>
            <person name="Webb A."/>
        </authorList>
    </citation>
    <scope>NUCLEOTIDE SEQUENCE</scope>
    <source>
        <strain evidence="3">Pd1</strain>
    </source>
</reference>
<organism evidence="3 4">
    <name type="scientific">Peronospora destructor</name>
    <dbReference type="NCBI Taxonomy" id="86335"/>
    <lineage>
        <taxon>Eukaryota</taxon>
        <taxon>Sar</taxon>
        <taxon>Stramenopiles</taxon>
        <taxon>Oomycota</taxon>
        <taxon>Peronosporomycetes</taxon>
        <taxon>Peronosporales</taxon>
        <taxon>Peronosporaceae</taxon>
        <taxon>Peronospora</taxon>
    </lineage>
</organism>
<evidence type="ECO:0000313" key="4">
    <source>
        <dbReference type="Proteomes" id="UP001162029"/>
    </source>
</evidence>
<evidence type="ECO:0000313" key="3">
    <source>
        <dbReference type="EMBL" id="CAI5747204.1"/>
    </source>
</evidence>
<dbReference type="Proteomes" id="UP001162029">
    <property type="component" value="Unassembled WGS sequence"/>
</dbReference>
<evidence type="ECO:0000256" key="2">
    <source>
        <dbReference type="SAM" id="MobiDB-lite"/>
    </source>
</evidence>
<keyword evidence="1" id="KW-0175">Coiled coil</keyword>
<sequence length="215" mass="24480">MERKDRKRKTLEPLFVSEMITELASELKNNDAMLREEIQELRDEINSLKKHLMSKSEECARFQAEAEFLHPDAVVDRVRTKFWHHGDLSLLRRAIDPRSRVLRNTENRSDRALYICDTAPKKAGTSKAHLTDGRPNELSPKEECEEASATETMGPDSSNVVEETKTDELSFVSVPSMPVLEDGPQTETWPQQDATQAKLLIHQDSTSDVLVCYPT</sequence>
<feature type="region of interest" description="Disordered" evidence="2">
    <location>
        <begin position="123"/>
        <end position="159"/>
    </location>
</feature>
<feature type="compositionally biased region" description="Polar residues" evidence="2">
    <location>
        <begin position="149"/>
        <end position="159"/>
    </location>
</feature>
<protein>
    <submittedName>
        <fullName evidence="3">Uncharacterized protein</fullName>
    </submittedName>
</protein>
<feature type="coiled-coil region" evidence="1">
    <location>
        <begin position="24"/>
        <end position="65"/>
    </location>
</feature>
<feature type="compositionally biased region" description="Basic and acidic residues" evidence="2">
    <location>
        <begin position="129"/>
        <end position="142"/>
    </location>
</feature>
<evidence type="ECO:0000256" key="1">
    <source>
        <dbReference type="SAM" id="Coils"/>
    </source>
</evidence>
<dbReference type="EMBL" id="CANTFM010002683">
    <property type="protein sequence ID" value="CAI5747204.1"/>
    <property type="molecule type" value="Genomic_DNA"/>
</dbReference>
<accession>A0AAV0VKM7</accession>